<dbReference type="InterPro" id="IPR016181">
    <property type="entry name" value="Acyl_CoA_acyltransferase"/>
</dbReference>
<dbReference type="AlphaFoldDB" id="A0A9X3REE7"/>
<dbReference type="Gene3D" id="3.40.630.30">
    <property type="match status" value="1"/>
</dbReference>
<name>A0A9X3REE7_9BACL</name>
<reference evidence="4" key="1">
    <citation type="submission" date="2022-05" db="EMBL/GenBank/DDBJ databases">
        <authorList>
            <person name="Colautti A."/>
            <person name="Iacumin L."/>
        </authorList>
    </citation>
    <scope>NUCLEOTIDE SEQUENCE</scope>
    <source>
        <strain evidence="4">SK 55</strain>
    </source>
</reference>
<organism evidence="4 5">
    <name type="scientific">Paenisporosarcina quisquiliarum</name>
    <dbReference type="NCBI Taxonomy" id="365346"/>
    <lineage>
        <taxon>Bacteria</taxon>
        <taxon>Bacillati</taxon>
        <taxon>Bacillota</taxon>
        <taxon>Bacilli</taxon>
        <taxon>Bacillales</taxon>
        <taxon>Caryophanaceae</taxon>
        <taxon>Paenisporosarcina</taxon>
    </lineage>
</organism>
<keyword evidence="5" id="KW-1185">Reference proteome</keyword>
<evidence type="ECO:0000256" key="2">
    <source>
        <dbReference type="ARBA" id="ARBA00023315"/>
    </source>
</evidence>
<comment type="caution">
    <text evidence="4">The sequence shown here is derived from an EMBL/GenBank/DDBJ whole genome shotgun (WGS) entry which is preliminary data.</text>
</comment>
<accession>A0A9X3REE7</accession>
<dbReference type="GO" id="GO:0016747">
    <property type="term" value="F:acyltransferase activity, transferring groups other than amino-acyl groups"/>
    <property type="evidence" value="ECO:0007669"/>
    <property type="project" value="InterPro"/>
</dbReference>
<dbReference type="Proteomes" id="UP001152173">
    <property type="component" value="Unassembled WGS sequence"/>
</dbReference>
<dbReference type="Pfam" id="PF00583">
    <property type="entry name" value="Acetyltransf_1"/>
    <property type="match status" value="1"/>
</dbReference>
<dbReference type="RefSeq" id="WP_269926412.1">
    <property type="nucleotide sequence ID" value="NZ_JAMKBJ010000006.1"/>
</dbReference>
<keyword evidence="2" id="KW-0012">Acyltransferase</keyword>
<sequence>MLKLQEINKDNWIDVILMCSGEDQQNRIFEKTIASNCLSIAQASIDDQWITRAIYDEDQLIGFTMYGHSDELEGYELCRLMINYHFQGKGYGKTALELIVEEMKKQTTDSEILVCFQPDNEHAKKLYERFGFKDTGRTIKGNVDELVYSFTFDR</sequence>
<dbReference type="CDD" id="cd04301">
    <property type="entry name" value="NAT_SF"/>
    <property type="match status" value="1"/>
</dbReference>
<dbReference type="PROSITE" id="PS51186">
    <property type="entry name" value="GNAT"/>
    <property type="match status" value="1"/>
</dbReference>
<proteinExistence type="predicted"/>
<gene>
    <name evidence="4" type="ORF">M9R32_09015</name>
</gene>
<feature type="domain" description="N-acetyltransferase" evidence="3">
    <location>
        <begin position="1"/>
        <end position="153"/>
    </location>
</feature>
<evidence type="ECO:0000313" key="5">
    <source>
        <dbReference type="Proteomes" id="UP001152173"/>
    </source>
</evidence>
<evidence type="ECO:0000259" key="3">
    <source>
        <dbReference type="PROSITE" id="PS51186"/>
    </source>
</evidence>
<dbReference type="SUPFAM" id="SSF55729">
    <property type="entry name" value="Acyl-CoA N-acyltransferases (Nat)"/>
    <property type="match status" value="1"/>
</dbReference>
<dbReference type="InterPro" id="IPR050680">
    <property type="entry name" value="YpeA/RimI_acetyltransf"/>
</dbReference>
<dbReference type="EMBL" id="JAMKBJ010000006">
    <property type="protein sequence ID" value="MCZ8537318.1"/>
    <property type="molecule type" value="Genomic_DNA"/>
</dbReference>
<protein>
    <submittedName>
        <fullName evidence="4">GNAT family N-acetyltransferase</fullName>
    </submittedName>
</protein>
<dbReference type="InterPro" id="IPR000182">
    <property type="entry name" value="GNAT_dom"/>
</dbReference>
<evidence type="ECO:0000256" key="1">
    <source>
        <dbReference type="ARBA" id="ARBA00022679"/>
    </source>
</evidence>
<keyword evidence="1" id="KW-0808">Transferase</keyword>
<evidence type="ECO:0000313" key="4">
    <source>
        <dbReference type="EMBL" id="MCZ8537318.1"/>
    </source>
</evidence>
<dbReference type="PANTHER" id="PTHR43420">
    <property type="entry name" value="ACETYLTRANSFERASE"/>
    <property type="match status" value="1"/>
</dbReference>